<protein>
    <submittedName>
        <fullName evidence="2">Glycerophosphoryl diester phosphodiesterase</fullName>
    </submittedName>
</protein>
<evidence type="ECO:0000313" key="3">
    <source>
        <dbReference type="Proteomes" id="UP000250028"/>
    </source>
</evidence>
<accession>A0A2Y9BTA9</accession>
<evidence type="ECO:0000259" key="1">
    <source>
        <dbReference type="PROSITE" id="PS51704"/>
    </source>
</evidence>
<dbReference type="PROSITE" id="PS51704">
    <property type="entry name" value="GP_PDE"/>
    <property type="match status" value="1"/>
</dbReference>
<organism evidence="2 3">
    <name type="scientific">Branchiibius hedensis</name>
    <dbReference type="NCBI Taxonomy" id="672460"/>
    <lineage>
        <taxon>Bacteria</taxon>
        <taxon>Bacillati</taxon>
        <taxon>Actinomycetota</taxon>
        <taxon>Actinomycetes</taxon>
        <taxon>Micrococcales</taxon>
        <taxon>Dermacoccaceae</taxon>
        <taxon>Branchiibius</taxon>
    </lineage>
</organism>
<sequence length="251" mass="27453">MSGFLDWPAPIAMAHRGFSREGLENSRVAFAAAVELGYRYVETDVHATADGVLVAFHDTTLDRVSDGSGAINALPWSVVRQARIGGTQPVPTLDELFETWPDVRVNIDCKASTAIGPLAATIEKHRAHDRVCVAAFSDSRRRAVLARLSRPVVTSAGQSVIAGAKLLRWTPLRRRPFGDVNILQIPEQHGRLRILTPSLLARAHAAGVKVHVWTVNDADAMHRLLDEGVDGILTDRADLLKQVLQDRGQWA</sequence>
<dbReference type="EMBL" id="UESZ01000001">
    <property type="protein sequence ID" value="SSA33732.1"/>
    <property type="molecule type" value="Genomic_DNA"/>
</dbReference>
<feature type="domain" description="GP-PDE" evidence="1">
    <location>
        <begin position="10"/>
        <end position="244"/>
    </location>
</feature>
<gene>
    <name evidence="2" type="ORF">SAMN04489750_1019</name>
</gene>
<dbReference type="InterPro" id="IPR017946">
    <property type="entry name" value="PLC-like_Pdiesterase_TIM-brl"/>
</dbReference>
<dbReference type="GO" id="GO:0008081">
    <property type="term" value="F:phosphoric diester hydrolase activity"/>
    <property type="evidence" value="ECO:0007669"/>
    <property type="project" value="InterPro"/>
</dbReference>
<dbReference type="GO" id="GO:0006629">
    <property type="term" value="P:lipid metabolic process"/>
    <property type="evidence" value="ECO:0007669"/>
    <property type="project" value="InterPro"/>
</dbReference>
<name>A0A2Y9BTA9_9MICO</name>
<dbReference type="PANTHER" id="PTHR43805:SF1">
    <property type="entry name" value="GP-PDE DOMAIN-CONTAINING PROTEIN"/>
    <property type="match status" value="1"/>
</dbReference>
<dbReference type="Pfam" id="PF03009">
    <property type="entry name" value="GDPD"/>
    <property type="match status" value="1"/>
</dbReference>
<dbReference type="PANTHER" id="PTHR43805">
    <property type="entry name" value="GLYCEROPHOSPHORYL DIESTER PHOSPHODIESTERASE"/>
    <property type="match status" value="1"/>
</dbReference>
<dbReference type="Gene3D" id="3.20.20.190">
    <property type="entry name" value="Phosphatidylinositol (PI) phosphodiesterase"/>
    <property type="match status" value="1"/>
</dbReference>
<dbReference type="Proteomes" id="UP000250028">
    <property type="component" value="Unassembled WGS sequence"/>
</dbReference>
<dbReference type="InterPro" id="IPR030395">
    <property type="entry name" value="GP_PDE_dom"/>
</dbReference>
<dbReference type="SUPFAM" id="SSF51695">
    <property type="entry name" value="PLC-like phosphodiesterases"/>
    <property type="match status" value="1"/>
</dbReference>
<reference evidence="3" key="1">
    <citation type="submission" date="2016-10" db="EMBL/GenBank/DDBJ databases">
        <authorList>
            <person name="Varghese N."/>
            <person name="Submissions S."/>
        </authorList>
    </citation>
    <scope>NUCLEOTIDE SEQUENCE [LARGE SCALE GENOMIC DNA]</scope>
    <source>
        <strain evidence="3">DSM 22951</strain>
    </source>
</reference>
<keyword evidence="3" id="KW-1185">Reference proteome</keyword>
<dbReference type="AlphaFoldDB" id="A0A2Y9BTA9"/>
<dbReference type="CDD" id="cd08561">
    <property type="entry name" value="GDPD_cytoplasmic_ScUgpQ2_like"/>
    <property type="match status" value="1"/>
</dbReference>
<dbReference type="RefSeq" id="WP_245933999.1">
    <property type="nucleotide sequence ID" value="NZ_QGDN01000001.1"/>
</dbReference>
<proteinExistence type="predicted"/>
<evidence type="ECO:0000313" key="2">
    <source>
        <dbReference type="EMBL" id="SSA33732.1"/>
    </source>
</evidence>